<evidence type="ECO:0000256" key="7">
    <source>
        <dbReference type="PROSITE-ProRule" id="PRU01091"/>
    </source>
</evidence>
<dbReference type="Pfam" id="PF00486">
    <property type="entry name" value="Trans_reg_C"/>
    <property type="match status" value="1"/>
</dbReference>
<dbReference type="GO" id="GO:0005829">
    <property type="term" value="C:cytosol"/>
    <property type="evidence" value="ECO:0007669"/>
    <property type="project" value="TreeGrafter"/>
</dbReference>
<dbReference type="RefSeq" id="WP_073186515.1">
    <property type="nucleotide sequence ID" value="NZ_FQZG01000015.1"/>
</dbReference>
<name>A0A1M6E267_9ACTN</name>
<keyword evidence="5" id="KW-0804">Transcription</keyword>
<dbReference type="FunFam" id="3.40.50.2300:FF:000001">
    <property type="entry name" value="DNA-binding response regulator PhoB"/>
    <property type="match status" value="1"/>
</dbReference>
<dbReference type="InterPro" id="IPR011006">
    <property type="entry name" value="CheY-like_superfamily"/>
</dbReference>
<dbReference type="PROSITE" id="PS50110">
    <property type="entry name" value="RESPONSE_REGULATORY"/>
    <property type="match status" value="1"/>
</dbReference>
<evidence type="ECO:0000256" key="1">
    <source>
        <dbReference type="ARBA" id="ARBA00022553"/>
    </source>
</evidence>
<dbReference type="GO" id="GO:0000976">
    <property type="term" value="F:transcription cis-regulatory region binding"/>
    <property type="evidence" value="ECO:0007669"/>
    <property type="project" value="TreeGrafter"/>
</dbReference>
<evidence type="ECO:0000313" key="11">
    <source>
        <dbReference type="Proteomes" id="UP000184512"/>
    </source>
</evidence>
<dbReference type="OrthoDB" id="9812490at2"/>
<dbReference type="Pfam" id="PF00072">
    <property type="entry name" value="Response_reg"/>
    <property type="match status" value="1"/>
</dbReference>
<evidence type="ECO:0000256" key="6">
    <source>
        <dbReference type="PROSITE-ProRule" id="PRU00169"/>
    </source>
</evidence>
<dbReference type="PANTHER" id="PTHR48111">
    <property type="entry name" value="REGULATOR OF RPOS"/>
    <property type="match status" value="1"/>
</dbReference>
<evidence type="ECO:0000259" key="9">
    <source>
        <dbReference type="PROSITE" id="PS51755"/>
    </source>
</evidence>
<dbReference type="PROSITE" id="PS51755">
    <property type="entry name" value="OMPR_PHOB"/>
    <property type="match status" value="1"/>
</dbReference>
<keyword evidence="11" id="KW-1185">Reference proteome</keyword>
<dbReference type="InterPro" id="IPR001789">
    <property type="entry name" value="Sig_transdc_resp-reg_receiver"/>
</dbReference>
<dbReference type="InterPro" id="IPR016032">
    <property type="entry name" value="Sig_transdc_resp-reg_C-effctor"/>
</dbReference>
<dbReference type="GO" id="GO:0000156">
    <property type="term" value="F:phosphorelay response regulator activity"/>
    <property type="evidence" value="ECO:0007669"/>
    <property type="project" value="TreeGrafter"/>
</dbReference>
<keyword evidence="2" id="KW-0902">Two-component regulatory system</keyword>
<dbReference type="SUPFAM" id="SSF46894">
    <property type="entry name" value="C-terminal effector domain of the bipartite response regulators"/>
    <property type="match status" value="1"/>
</dbReference>
<dbReference type="InterPro" id="IPR036388">
    <property type="entry name" value="WH-like_DNA-bd_sf"/>
</dbReference>
<keyword evidence="3" id="KW-0805">Transcription regulation</keyword>
<dbReference type="STRING" id="1123357.SAMN02745244_01077"/>
<feature type="modified residue" description="4-aspartylphosphate" evidence="6">
    <location>
        <position position="51"/>
    </location>
</feature>
<dbReference type="InterPro" id="IPR001867">
    <property type="entry name" value="OmpR/PhoB-type_DNA-bd"/>
</dbReference>
<evidence type="ECO:0000256" key="3">
    <source>
        <dbReference type="ARBA" id="ARBA00023015"/>
    </source>
</evidence>
<dbReference type="InterPro" id="IPR039420">
    <property type="entry name" value="WalR-like"/>
</dbReference>
<dbReference type="CDD" id="cd19935">
    <property type="entry name" value="REC_OmpR_CusR-like"/>
    <property type="match status" value="1"/>
</dbReference>
<dbReference type="EMBL" id="FQZG01000015">
    <property type="protein sequence ID" value="SHI79499.1"/>
    <property type="molecule type" value="Genomic_DNA"/>
</dbReference>
<evidence type="ECO:0000256" key="5">
    <source>
        <dbReference type="ARBA" id="ARBA00023163"/>
    </source>
</evidence>
<evidence type="ECO:0000259" key="8">
    <source>
        <dbReference type="PROSITE" id="PS50110"/>
    </source>
</evidence>
<keyword evidence="1 6" id="KW-0597">Phosphoprotein</keyword>
<dbReference type="PANTHER" id="PTHR48111:SF36">
    <property type="entry name" value="TRANSCRIPTIONAL REGULATORY PROTEIN CUTR"/>
    <property type="match status" value="1"/>
</dbReference>
<dbReference type="SUPFAM" id="SSF52172">
    <property type="entry name" value="CheY-like"/>
    <property type="match status" value="1"/>
</dbReference>
<dbReference type="Proteomes" id="UP000184512">
    <property type="component" value="Unassembled WGS sequence"/>
</dbReference>
<protein>
    <submittedName>
        <fullName evidence="10">DNA-binding response regulator, OmpR family, contains REC and winged-helix (WHTH) domain</fullName>
    </submittedName>
</protein>
<accession>A0A1M6E267</accession>
<proteinExistence type="predicted"/>
<dbReference type="AlphaFoldDB" id="A0A1M6E267"/>
<evidence type="ECO:0000313" key="10">
    <source>
        <dbReference type="EMBL" id="SHI79499.1"/>
    </source>
</evidence>
<dbReference type="CDD" id="cd00383">
    <property type="entry name" value="trans_reg_C"/>
    <property type="match status" value="1"/>
</dbReference>
<feature type="domain" description="Response regulatory" evidence="8">
    <location>
        <begin position="2"/>
        <end position="116"/>
    </location>
</feature>
<feature type="domain" description="OmpR/PhoB-type" evidence="9">
    <location>
        <begin position="132"/>
        <end position="230"/>
    </location>
</feature>
<dbReference type="GO" id="GO:0032993">
    <property type="term" value="C:protein-DNA complex"/>
    <property type="evidence" value="ECO:0007669"/>
    <property type="project" value="TreeGrafter"/>
</dbReference>
<organism evidence="10 11">
    <name type="scientific">Tessaracoccus bendigoensis DSM 12906</name>
    <dbReference type="NCBI Taxonomy" id="1123357"/>
    <lineage>
        <taxon>Bacteria</taxon>
        <taxon>Bacillati</taxon>
        <taxon>Actinomycetota</taxon>
        <taxon>Actinomycetes</taxon>
        <taxon>Propionibacteriales</taxon>
        <taxon>Propionibacteriaceae</taxon>
        <taxon>Tessaracoccus</taxon>
    </lineage>
</organism>
<gene>
    <name evidence="10" type="ORF">SAMN02745244_01077</name>
</gene>
<feature type="DNA-binding region" description="OmpR/PhoB-type" evidence="7">
    <location>
        <begin position="132"/>
        <end position="230"/>
    </location>
</feature>
<dbReference type="GO" id="GO:0006355">
    <property type="term" value="P:regulation of DNA-templated transcription"/>
    <property type="evidence" value="ECO:0007669"/>
    <property type="project" value="InterPro"/>
</dbReference>
<evidence type="ECO:0000256" key="4">
    <source>
        <dbReference type="ARBA" id="ARBA00023125"/>
    </source>
</evidence>
<sequence length="234" mass="25553">MRVLVVDDERRLAAALRRGLSAEGFDVELAHDGISGQELAERGGFDIIVLDIMLPRRNGYDVCAALRRQGIGTPILMLTAKDGEYDEAEALDTGADDYLTKPFHFVVLVARLRALLRRAAAPAQGSQAPAAGATLTVGDLRIVPDQHRCLRGDDEIALTAREFGILAYLARRPGVVVGKAELIDELWDFASPADQNVVEVHISSLRRKVDAPFGRRTIETVRGVGYRLNPDEGE</sequence>
<dbReference type="Gene3D" id="1.10.10.10">
    <property type="entry name" value="Winged helix-like DNA-binding domain superfamily/Winged helix DNA-binding domain"/>
    <property type="match status" value="1"/>
</dbReference>
<keyword evidence="4 7" id="KW-0238">DNA-binding</keyword>
<reference evidence="11" key="1">
    <citation type="submission" date="2016-11" db="EMBL/GenBank/DDBJ databases">
        <authorList>
            <person name="Varghese N."/>
            <person name="Submissions S."/>
        </authorList>
    </citation>
    <scope>NUCLEOTIDE SEQUENCE [LARGE SCALE GENOMIC DNA]</scope>
    <source>
        <strain evidence="11">DSM 12906</strain>
    </source>
</reference>
<dbReference type="SMART" id="SM00448">
    <property type="entry name" value="REC"/>
    <property type="match status" value="1"/>
</dbReference>
<dbReference type="Gene3D" id="3.40.50.2300">
    <property type="match status" value="1"/>
</dbReference>
<evidence type="ECO:0000256" key="2">
    <source>
        <dbReference type="ARBA" id="ARBA00023012"/>
    </source>
</evidence>
<dbReference type="SMART" id="SM00862">
    <property type="entry name" value="Trans_reg_C"/>
    <property type="match status" value="1"/>
</dbReference>